<reference evidence="8" key="1">
    <citation type="submission" date="2022-08" db="EMBL/GenBank/DDBJ databases">
        <authorList>
            <consortium name="DOE Joint Genome Institute"/>
            <person name="Min B."/>
            <person name="Riley R."/>
            <person name="Sierra-Patev S."/>
            <person name="Naranjo-Ortiz M."/>
            <person name="Looney B."/>
            <person name="Konkel Z."/>
            <person name="Slot J.C."/>
            <person name="Sakamoto Y."/>
            <person name="Steenwyk J.L."/>
            <person name="Rokas A."/>
            <person name="Carro J."/>
            <person name="Camarero S."/>
            <person name="Ferreira P."/>
            <person name="Molpeceres G."/>
            <person name="Ruiz-Duenas F.J."/>
            <person name="Serrano A."/>
            <person name="Henrissat B."/>
            <person name="Drula E."/>
            <person name="Hughes K.W."/>
            <person name="Mata J.L."/>
            <person name="Ishikawa N.K."/>
            <person name="Vargas-Isla R."/>
            <person name="Ushijima S."/>
            <person name="Smith C.A."/>
            <person name="Ahrendt S."/>
            <person name="Andreopoulos W."/>
            <person name="He G."/>
            <person name="Labutti K."/>
            <person name="Lipzen A."/>
            <person name="Ng V."/>
            <person name="Sandor L."/>
            <person name="Barry K."/>
            <person name="Martinez A.T."/>
            <person name="Xiao Y."/>
            <person name="Gibbons J.G."/>
            <person name="Terashima K."/>
            <person name="Hibbett D.S."/>
            <person name="Grigoriev I.V."/>
        </authorList>
    </citation>
    <scope>NUCLEOTIDE SEQUENCE</scope>
    <source>
        <strain evidence="8">Sp2 HRB7682 ss15</strain>
    </source>
</reference>
<dbReference type="Pfam" id="PF09749">
    <property type="entry name" value="HVSL"/>
    <property type="match status" value="1"/>
</dbReference>
<dbReference type="GO" id="GO:0000175">
    <property type="term" value="F:3'-5'-RNA exonuclease activity"/>
    <property type="evidence" value="ECO:0007669"/>
    <property type="project" value="TreeGrafter"/>
</dbReference>
<protein>
    <recommendedName>
        <fullName evidence="5">U6 snRNA phosphodiesterase 1</fullName>
    </recommendedName>
    <alternativeName>
        <fullName evidence="6">3'-5' RNA exonuclease USB1</fullName>
    </alternativeName>
</protein>
<organism evidence="8 9">
    <name type="scientific">Lentinula lateritia</name>
    <dbReference type="NCBI Taxonomy" id="40482"/>
    <lineage>
        <taxon>Eukaryota</taxon>
        <taxon>Fungi</taxon>
        <taxon>Dikarya</taxon>
        <taxon>Basidiomycota</taxon>
        <taxon>Agaricomycotina</taxon>
        <taxon>Agaricomycetes</taxon>
        <taxon>Agaricomycetidae</taxon>
        <taxon>Agaricales</taxon>
        <taxon>Marasmiineae</taxon>
        <taxon>Omphalotaceae</taxon>
        <taxon>Lentinula</taxon>
    </lineage>
</organism>
<name>A0A9W9AFJ4_9AGAR</name>
<keyword evidence="4" id="KW-0539">Nucleus</keyword>
<evidence type="ECO:0000256" key="1">
    <source>
        <dbReference type="ARBA" id="ARBA00022722"/>
    </source>
</evidence>
<evidence type="ECO:0000256" key="3">
    <source>
        <dbReference type="ARBA" id="ARBA00023239"/>
    </source>
</evidence>
<dbReference type="EMBL" id="JANVFS010000014">
    <property type="protein sequence ID" value="KAJ4481614.1"/>
    <property type="molecule type" value="Genomic_DNA"/>
</dbReference>
<evidence type="ECO:0000256" key="5">
    <source>
        <dbReference type="ARBA" id="ARBA00029543"/>
    </source>
</evidence>
<proteinExistence type="predicted"/>
<accession>A0A9W9AFJ4</accession>
<evidence type="ECO:0000256" key="4">
    <source>
        <dbReference type="ARBA" id="ARBA00023242"/>
    </source>
</evidence>
<dbReference type="PANTHER" id="PTHR13522">
    <property type="entry name" value="U6 SNRNA PHOSPHODIESTERASE 1"/>
    <property type="match status" value="1"/>
</dbReference>
<dbReference type="Proteomes" id="UP001150238">
    <property type="component" value="Unassembled WGS sequence"/>
</dbReference>
<evidence type="ECO:0000256" key="7">
    <source>
        <dbReference type="SAM" id="MobiDB-lite"/>
    </source>
</evidence>
<dbReference type="GO" id="GO:0034477">
    <property type="term" value="P:U6 snRNA 3'-end processing"/>
    <property type="evidence" value="ECO:0007669"/>
    <property type="project" value="InterPro"/>
</dbReference>
<keyword evidence="3" id="KW-0456">Lyase</keyword>
<keyword evidence="2" id="KW-0378">Hydrolase</keyword>
<reference evidence="8" key="2">
    <citation type="journal article" date="2023" name="Proc. Natl. Acad. Sci. U.S.A.">
        <title>A global phylogenomic analysis of the shiitake genus Lentinula.</title>
        <authorList>
            <person name="Sierra-Patev S."/>
            <person name="Min B."/>
            <person name="Naranjo-Ortiz M."/>
            <person name="Looney B."/>
            <person name="Konkel Z."/>
            <person name="Slot J.C."/>
            <person name="Sakamoto Y."/>
            <person name="Steenwyk J.L."/>
            <person name="Rokas A."/>
            <person name="Carro J."/>
            <person name="Camarero S."/>
            <person name="Ferreira P."/>
            <person name="Molpeceres G."/>
            <person name="Ruiz-Duenas F.J."/>
            <person name="Serrano A."/>
            <person name="Henrissat B."/>
            <person name="Drula E."/>
            <person name="Hughes K.W."/>
            <person name="Mata J.L."/>
            <person name="Ishikawa N.K."/>
            <person name="Vargas-Isla R."/>
            <person name="Ushijima S."/>
            <person name="Smith C.A."/>
            <person name="Donoghue J."/>
            <person name="Ahrendt S."/>
            <person name="Andreopoulos W."/>
            <person name="He G."/>
            <person name="LaButti K."/>
            <person name="Lipzen A."/>
            <person name="Ng V."/>
            <person name="Riley R."/>
            <person name="Sandor L."/>
            <person name="Barry K."/>
            <person name="Martinez A.T."/>
            <person name="Xiao Y."/>
            <person name="Gibbons J.G."/>
            <person name="Terashima K."/>
            <person name="Grigoriev I.V."/>
            <person name="Hibbett D."/>
        </authorList>
    </citation>
    <scope>NUCLEOTIDE SEQUENCE</scope>
    <source>
        <strain evidence="8">Sp2 HRB7682 ss15</strain>
    </source>
</reference>
<feature type="region of interest" description="Disordered" evidence="7">
    <location>
        <begin position="1"/>
        <end position="28"/>
    </location>
</feature>
<keyword evidence="1" id="KW-0540">Nuclease</keyword>
<dbReference type="InterPro" id="IPR027521">
    <property type="entry name" value="Usb1"/>
</dbReference>
<dbReference type="GO" id="GO:0016829">
    <property type="term" value="F:lyase activity"/>
    <property type="evidence" value="ECO:0007669"/>
    <property type="project" value="UniProtKB-KW"/>
</dbReference>
<dbReference type="AlphaFoldDB" id="A0A9W9AFJ4"/>
<evidence type="ECO:0000313" key="8">
    <source>
        <dbReference type="EMBL" id="KAJ4481614.1"/>
    </source>
</evidence>
<gene>
    <name evidence="8" type="ORF">C8J55DRAFT_572543</name>
</gene>
<sequence length="311" mass="34930">MKRNLALVSYSSSEEENNLEKVSKSAVPKKKKLPGLSSSLIVQTPKDDPALHQGRIRITPHVDGQWASHVYVSIRVERRSAMYKLVLDALKTAKNLEPALHDFPRVDENKSEKYFDLHVSLSRPIFLRTHQRDDLKREVKSLAEKSNNFKISFTTFSIFNNDEETRTFLALDIGSGHRELKLLSDGLLPFIANLRQKEYYADPRFHASIAWALLQGTTSCPPQMKVTIAEPDKHASMAENLSSPLPGGMLPTQVAPSVNAFRPILHLPASLITILNEQYASPLSSKSCSAFDIHELCVKIGKDVFSWRLKG</sequence>
<evidence type="ECO:0000256" key="2">
    <source>
        <dbReference type="ARBA" id="ARBA00022801"/>
    </source>
</evidence>
<dbReference type="GO" id="GO:0005634">
    <property type="term" value="C:nucleus"/>
    <property type="evidence" value="ECO:0007669"/>
    <property type="project" value="TreeGrafter"/>
</dbReference>
<comment type="caution">
    <text evidence="8">The sequence shown here is derived from an EMBL/GenBank/DDBJ whole genome shotgun (WGS) entry which is preliminary data.</text>
</comment>
<dbReference type="Gene3D" id="3.90.1140.10">
    <property type="entry name" value="Cyclic phosphodiesterase"/>
    <property type="match status" value="1"/>
</dbReference>
<dbReference type="PANTHER" id="PTHR13522:SF3">
    <property type="entry name" value="U6 SNRNA PHOSPHODIESTERASE 1"/>
    <property type="match status" value="1"/>
</dbReference>
<evidence type="ECO:0000313" key="9">
    <source>
        <dbReference type="Proteomes" id="UP001150238"/>
    </source>
</evidence>
<evidence type="ECO:0000256" key="6">
    <source>
        <dbReference type="ARBA" id="ARBA00030030"/>
    </source>
</evidence>